<dbReference type="OrthoDB" id="2382535at2759"/>
<dbReference type="GeneID" id="28999890"/>
<accession>A0A167Q9R1</accession>
<protein>
    <submittedName>
        <fullName evidence="1">Uncharacterized protein</fullName>
    </submittedName>
</protein>
<dbReference type="Proteomes" id="UP000077315">
    <property type="component" value="Unassembled WGS sequence"/>
</dbReference>
<dbReference type="VEuPathDB" id="FungiDB:PHYBLDRAFT_184752"/>
<gene>
    <name evidence="1" type="ORF">PHYBLDRAFT_184752</name>
</gene>
<proteinExistence type="predicted"/>
<name>A0A167Q9R1_PHYB8</name>
<reference evidence="2" key="1">
    <citation type="submission" date="2015-06" db="EMBL/GenBank/DDBJ databases">
        <title>Expansion of signal transduction pathways in fungi by whole-genome duplication.</title>
        <authorList>
            <consortium name="DOE Joint Genome Institute"/>
            <person name="Corrochano L.M."/>
            <person name="Kuo A."/>
            <person name="Marcet-Houben M."/>
            <person name="Polaino S."/>
            <person name="Salamov A."/>
            <person name="Villalobos J.M."/>
            <person name="Alvarez M.I."/>
            <person name="Avalos J."/>
            <person name="Benito E.P."/>
            <person name="Benoit I."/>
            <person name="Burger G."/>
            <person name="Camino L.P."/>
            <person name="Canovas D."/>
            <person name="Cerda-Olmedo E."/>
            <person name="Cheng J.-F."/>
            <person name="Dominguez A."/>
            <person name="Elias M."/>
            <person name="Eslava A.P."/>
            <person name="Glaser F."/>
            <person name="Grimwood J."/>
            <person name="Gutierrez G."/>
            <person name="Heitman J."/>
            <person name="Henrissat B."/>
            <person name="Iturriaga E.A."/>
            <person name="Lang B.F."/>
            <person name="Lavin J.L."/>
            <person name="Lee S."/>
            <person name="Li W."/>
            <person name="Lindquist E."/>
            <person name="Lopez-Garcia S."/>
            <person name="Luque E.M."/>
            <person name="Marcos A.T."/>
            <person name="Martin J."/>
            <person name="McCluskey K."/>
            <person name="Medina H.R."/>
            <person name="Miralles-Duran A."/>
            <person name="Miyazaki A."/>
            <person name="Munoz-Torres E."/>
            <person name="Oguiza J.A."/>
            <person name="Ohm R."/>
            <person name="Olmedo M."/>
            <person name="Orejas M."/>
            <person name="Ortiz-Castellanos L."/>
            <person name="Pisabarro A.G."/>
            <person name="Rodriguez-Romero J."/>
            <person name="Ruiz-Herrera J."/>
            <person name="Ruiz-Vazquez R."/>
            <person name="Sanz C."/>
            <person name="Schackwitz W."/>
            <person name="Schmutz J."/>
            <person name="Shahriari M."/>
            <person name="Shelest E."/>
            <person name="Silva-Franco F."/>
            <person name="Soanes D."/>
            <person name="Syed K."/>
            <person name="Tagua V.G."/>
            <person name="Talbot N.J."/>
            <person name="Thon M."/>
            <person name="De vries R.P."/>
            <person name="Wiebenga A."/>
            <person name="Yadav J.S."/>
            <person name="Braun E.L."/>
            <person name="Baker S."/>
            <person name="Garre V."/>
            <person name="Horwitz B."/>
            <person name="Torres-Martinez S."/>
            <person name="Idnurm A."/>
            <person name="Herrera-Estrella A."/>
            <person name="Gabaldon T."/>
            <person name="Grigoriev I.V."/>
        </authorList>
    </citation>
    <scope>NUCLEOTIDE SEQUENCE [LARGE SCALE GENOMIC DNA]</scope>
    <source>
        <strain evidence="2">NRRL 1555(-)</strain>
    </source>
</reference>
<dbReference type="InParanoid" id="A0A167Q9R1"/>
<evidence type="ECO:0000313" key="2">
    <source>
        <dbReference type="Proteomes" id="UP000077315"/>
    </source>
</evidence>
<keyword evidence="2" id="KW-1185">Reference proteome</keyword>
<dbReference type="AlphaFoldDB" id="A0A167Q9R1"/>
<dbReference type="RefSeq" id="XP_018297374.1">
    <property type="nucleotide sequence ID" value="XM_018438984.1"/>
</dbReference>
<organism evidence="1 2">
    <name type="scientific">Phycomyces blakesleeanus (strain ATCC 8743b / DSM 1359 / FGSC 10004 / NBRC 33097 / NRRL 1555)</name>
    <dbReference type="NCBI Taxonomy" id="763407"/>
    <lineage>
        <taxon>Eukaryota</taxon>
        <taxon>Fungi</taxon>
        <taxon>Fungi incertae sedis</taxon>
        <taxon>Mucoromycota</taxon>
        <taxon>Mucoromycotina</taxon>
        <taxon>Mucoromycetes</taxon>
        <taxon>Mucorales</taxon>
        <taxon>Phycomycetaceae</taxon>
        <taxon>Phycomyces</taxon>
    </lineage>
</organism>
<dbReference type="EMBL" id="KV440972">
    <property type="protein sequence ID" value="OAD79334.1"/>
    <property type="molecule type" value="Genomic_DNA"/>
</dbReference>
<evidence type="ECO:0000313" key="1">
    <source>
        <dbReference type="EMBL" id="OAD79334.1"/>
    </source>
</evidence>
<sequence>MSSTIEQNFEECYCTKCIKNYNGYTLVSKRTAQRHGKKAALKDAIRSELAFILNTGAQRHIMNVDVESIVVQESASVEVLARQSDLPVLDISPMSVDYEVHVDFNDMDFEYESNENAKDTVDIDIKEVDTECSYKNMFSNSSMSENLVHRFIVTFTVLFASCYVINKGTVVLIEFINKLLKIYEQDFQLSANLPGLQHMRGFRKLSKSIRRFVACEDCHAIYKENQSVPPHCVFVKTGARAACNCELTKKSSSGALVPKRSFHYQSIKNAFKILFNCPGFEEKIRNRSYLSLNQSNVILG</sequence>